<dbReference type="Ensembl" id="ENSCSET00000017109.1">
    <property type="protein sequence ID" value="ENSCSEP00000016896.1"/>
    <property type="gene ID" value="ENSCSEG00000010857.1"/>
</dbReference>
<reference evidence="2" key="2">
    <citation type="submission" date="2025-08" db="UniProtKB">
        <authorList>
            <consortium name="Ensembl"/>
        </authorList>
    </citation>
    <scope>IDENTIFICATION</scope>
</reference>
<dbReference type="InParanoid" id="A0A3P8VUA8"/>
<dbReference type="STRING" id="244447.ENSCSEP00000016896"/>
<evidence type="ECO:0000259" key="1">
    <source>
        <dbReference type="Pfam" id="PF17921"/>
    </source>
</evidence>
<dbReference type="InterPro" id="IPR036397">
    <property type="entry name" value="RNaseH_sf"/>
</dbReference>
<dbReference type="InterPro" id="IPR012337">
    <property type="entry name" value="RNaseH-like_sf"/>
</dbReference>
<dbReference type="Gene3D" id="3.30.420.10">
    <property type="entry name" value="Ribonuclease H-like superfamily/Ribonuclease H"/>
    <property type="match status" value="1"/>
</dbReference>
<organism evidence="2 3">
    <name type="scientific">Cynoglossus semilaevis</name>
    <name type="common">Tongue sole</name>
    <dbReference type="NCBI Taxonomy" id="244447"/>
    <lineage>
        <taxon>Eukaryota</taxon>
        <taxon>Metazoa</taxon>
        <taxon>Chordata</taxon>
        <taxon>Craniata</taxon>
        <taxon>Vertebrata</taxon>
        <taxon>Euteleostomi</taxon>
        <taxon>Actinopterygii</taxon>
        <taxon>Neopterygii</taxon>
        <taxon>Teleostei</taxon>
        <taxon>Neoteleostei</taxon>
        <taxon>Acanthomorphata</taxon>
        <taxon>Carangaria</taxon>
        <taxon>Pleuronectiformes</taxon>
        <taxon>Pleuronectoidei</taxon>
        <taxon>Cynoglossidae</taxon>
        <taxon>Cynoglossinae</taxon>
        <taxon>Cynoglossus</taxon>
    </lineage>
</organism>
<dbReference type="SUPFAM" id="SSF53098">
    <property type="entry name" value="Ribonuclease H-like"/>
    <property type="match status" value="1"/>
</dbReference>
<dbReference type="Gene3D" id="1.10.340.70">
    <property type="match status" value="1"/>
</dbReference>
<name>A0A3P8VUA8_CYNSE</name>
<dbReference type="AlphaFoldDB" id="A0A3P8VUA8"/>
<evidence type="ECO:0000313" key="3">
    <source>
        <dbReference type="Proteomes" id="UP000265120"/>
    </source>
</evidence>
<keyword evidence="3" id="KW-1185">Reference proteome</keyword>
<dbReference type="InterPro" id="IPR041588">
    <property type="entry name" value="Integrase_H2C2"/>
</dbReference>
<dbReference type="OMA" id="IPMANHE"/>
<dbReference type="Pfam" id="PF17921">
    <property type="entry name" value="Integrase_H2C2"/>
    <property type="match status" value="1"/>
</dbReference>
<reference evidence="2 3" key="1">
    <citation type="journal article" date="2014" name="Nat. Genet.">
        <title>Whole-genome sequence of a flatfish provides insights into ZW sex chromosome evolution and adaptation to a benthic lifestyle.</title>
        <authorList>
            <person name="Chen S."/>
            <person name="Zhang G."/>
            <person name="Shao C."/>
            <person name="Huang Q."/>
            <person name="Liu G."/>
            <person name="Zhang P."/>
            <person name="Song W."/>
            <person name="An N."/>
            <person name="Chalopin D."/>
            <person name="Volff J.N."/>
            <person name="Hong Y."/>
            <person name="Li Q."/>
            <person name="Sha Z."/>
            <person name="Zhou H."/>
            <person name="Xie M."/>
            <person name="Yu Q."/>
            <person name="Liu Y."/>
            <person name="Xiang H."/>
            <person name="Wang N."/>
            <person name="Wu K."/>
            <person name="Yang C."/>
            <person name="Zhou Q."/>
            <person name="Liao X."/>
            <person name="Yang L."/>
            <person name="Hu Q."/>
            <person name="Zhang J."/>
            <person name="Meng L."/>
            <person name="Jin L."/>
            <person name="Tian Y."/>
            <person name="Lian J."/>
            <person name="Yang J."/>
            <person name="Miao G."/>
            <person name="Liu S."/>
            <person name="Liang Z."/>
            <person name="Yan F."/>
            <person name="Li Y."/>
            <person name="Sun B."/>
            <person name="Zhang H."/>
            <person name="Zhang J."/>
            <person name="Zhu Y."/>
            <person name="Du M."/>
            <person name="Zhao Y."/>
            <person name="Schartl M."/>
            <person name="Tang Q."/>
            <person name="Wang J."/>
        </authorList>
    </citation>
    <scope>NUCLEOTIDE SEQUENCE</scope>
</reference>
<proteinExistence type="predicted"/>
<dbReference type="Proteomes" id="UP000265120">
    <property type="component" value="Chromosome 19"/>
</dbReference>
<accession>A0A3P8VUA8</accession>
<evidence type="ECO:0000313" key="2">
    <source>
        <dbReference type="Ensembl" id="ENSCSEP00000016896.1"/>
    </source>
</evidence>
<protein>
    <recommendedName>
        <fullName evidence="1">Integrase zinc-binding domain-containing protein</fullName>
    </recommendedName>
</protein>
<reference evidence="2" key="3">
    <citation type="submission" date="2025-09" db="UniProtKB">
        <authorList>
            <consortium name="Ensembl"/>
        </authorList>
    </citation>
    <scope>IDENTIFICATION</scope>
</reference>
<sequence length="218" mass="25328">MCVAKMKTFEFYQFLRDYIANGVFHSTLSSRERSEMRRASSNFVIKGMFIRLLFFCIDSQTDSTWMVVLTEEEKRSALVECHNNHGTGNHHGVRGTRDRVIAGYFWSTLKDDVTKWVRYNCLLARTNNVNLFNYSLEMWLKTGNQYAMTMTDLYTKWVTAEPLRCNSASEVSAAIVGKMYTFGMVRQIITDQGEEFVNEVLSKHALFLKKKKSIPLMF</sequence>
<dbReference type="GeneTree" id="ENSGT00940000175601"/>
<feature type="domain" description="Integrase zinc-binding" evidence="1">
    <location>
        <begin position="71"/>
        <end position="118"/>
    </location>
</feature>
<dbReference type="GO" id="GO:0003676">
    <property type="term" value="F:nucleic acid binding"/>
    <property type="evidence" value="ECO:0007669"/>
    <property type="project" value="InterPro"/>
</dbReference>